<feature type="domain" description="Myb/SANT-like" evidence="1">
    <location>
        <begin position="18"/>
        <end position="112"/>
    </location>
</feature>
<gene>
    <name evidence="2" type="ORF">PVAP13_8KG111930</name>
</gene>
<dbReference type="AlphaFoldDB" id="A0A8T0PJ06"/>
<protein>
    <recommendedName>
        <fullName evidence="1">Myb/SANT-like domain-containing protein</fullName>
    </recommendedName>
</protein>
<comment type="caution">
    <text evidence="2">The sequence shown here is derived from an EMBL/GenBank/DDBJ whole genome shotgun (WGS) entry which is preliminary data.</text>
</comment>
<reference evidence="2" key="1">
    <citation type="submission" date="2020-05" db="EMBL/GenBank/DDBJ databases">
        <title>WGS assembly of Panicum virgatum.</title>
        <authorList>
            <person name="Lovell J.T."/>
            <person name="Jenkins J."/>
            <person name="Shu S."/>
            <person name="Juenger T.E."/>
            <person name="Schmutz J."/>
        </authorList>
    </citation>
    <scope>NUCLEOTIDE SEQUENCE</scope>
    <source>
        <strain evidence="2">AP13</strain>
    </source>
</reference>
<dbReference type="Proteomes" id="UP000823388">
    <property type="component" value="Chromosome 8K"/>
</dbReference>
<accession>A0A8T0PJ06</accession>
<evidence type="ECO:0000313" key="3">
    <source>
        <dbReference type="Proteomes" id="UP000823388"/>
    </source>
</evidence>
<dbReference type="PANTHER" id="PTHR46250">
    <property type="entry name" value="MYB/SANT-LIKE DNA-BINDING DOMAIN PROTEIN-RELATED"/>
    <property type="match status" value="1"/>
</dbReference>
<organism evidence="2 3">
    <name type="scientific">Panicum virgatum</name>
    <name type="common">Blackwell switchgrass</name>
    <dbReference type="NCBI Taxonomy" id="38727"/>
    <lineage>
        <taxon>Eukaryota</taxon>
        <taxon>Viridiplantae</taxon>
        <taxon>Streptophyta</taxon>
        <taxon>Embryophyta</taxon>
        <taxon>Tracheophyta</taxon>
        <taxon>Spermatophyta</taxon>
        <taxon>Magnoliopsida</taxon>
        <taxon>Liliopsida</taxon>
        <taxon>Poales</taxon>
        <taxon>Poaceae</taxon>
        <taxon>PACMAD clade</taxon>
        <taxon>Panicoideae</taxon>
        <taxon>Panicodae</taxon>
        <taxon>Paniceae</taxon>
        <taxon>Panicinae</taxon>
        <taxon>Panicum</taxon>
        <taxon>Panicum sect. Hiantes</taxon>
    </lineage>
</organism>
<evidence type="ECO:0000313" key="2">
    <source>
        <dbReference type="EMBL" id="KAG2560888.1"/>
    </source>
</evidence>
<proteinExistence type="predicted"/>
<evidence type="ECO:0000259" key="1">
    <source>
        <dbReference type="Pfam" id="PF12776"/>
    </source>
</evidence>
<dbReference type="PANTHER" id="PTHR46250:SF15">
    <property type="entry name" value="OS01G0523800 PROTEIN"/>
    <property type="match status" value="1"/>
</dbReference>
<dbReference type="InterPro" id="IPR024752">
    <property type="entry name" value="Myb/SANT-like_dom"/>
</dbReference>
<dbReference type="Pfam" id="PF12776">
    <property type="entry name" value="Myb_DNA-bind_3"/>
    <property type="match status" value="1"/>
</dbReference>
<name>A0A8T0PJ06_PANVG</name>
<sequence length="190" mass="21779">MSSTSTSARGRGKSKRVWTYFEDEELVKALYELSLDPKWKAKNGFKSGYLSVLESVLAEKPPGSGITALPHIESRVRHFRTKYGAMDFMISNSGFSWDENRKMLQCEKQQYEDHCKKYPDAKGLYGIAFPHFETWVLYMVRILLQGKEQRILSMLLETWRKKIVIFIGDGITFMAQENIGDSCSVSSLLA</sequence>
<dbReference type="EMBL" id="CM029051">
    <property type="protein sequence ID" value="KAG2560888.1"/>
    <property type="molecule type" value="Genomic_DNA"/>
</dbReference>
<keyword evidence="3" id="KW-1185">Reference proteome</keyword>